<dbReference type="RefSeq" id="XP_028149307.1">
    <property type="nucleotide sequence ID" value="XM_028293506.1"/>
</dbReference>
<dbReference type="PANTHER" id="PTHR47510:SF3">
    <property type="entry name" value="ENDO_EXONUCLEASE_PHOSPHATASE DOMAIN-CONTAINING PROTEIN"/>
    <property type="match status" value="1"/>
</dbReference>
<dbReference type="InterPro" id="IPR036691">
    <property type="entry name" value="Endo/exonu/phosph_ase_sf"/>
</dbReference>
<accession>A0A6P7GTF4</accession>
<reference evidence="1" key="1">
    <citation type="submission" date="2025-08" db="UniProtKB">
        <authorList>
            <consortium name="RefSeq"/>
        </authorList>
    </citation>
    <scope>IDENTIFICATION</scope>
    <source>
        <tissue evidence="1">Whole insect</tissue>
    </source>
</reference>
<evidence type="ECO:0000313" key="1">
    <source>
        <dbReference type="RefSeq" id="XP_028149307.1"/>
    </source>
</evidence>
<dbReference type="SUPFAM" id="SSF56219">
    <property type="entry name" value="DNase I-like"/>
    <property type="match status" value="1"/>
</dbReference>
<protein>
    <submittedName>
        <fullName evidence="1">Uncharacterized protein LOC114342711</fullName>
    </submittedName>
</protein>
<sequence length="280" mass="32126">MYDFKLINEVNAMTVVKCVGICCIFFKTSKLYVILVYRKPSASLDIFLEIMEQALTIVHGKGNLLVVGDFNVNFLSTTRECVEVCSLFSSFGLSQLVFEPTRGNNCLDNIFLSLDHHDCNLEVVETALSDHCGQLLDFLVPTSGNDPALVRSVFRPITQKGKCSFFSYVEGLKWEFLKDSDLSAEAKFFAFHNKLSKAFLHSFPEKSYKKRRDQSRLINWFNDDLKSMRETLYLLKEQYDEFPTLAQKTLLANHKKDYKLAIKSAKQRANDRWLSLATYG</sequence>
<dbReference type="Gene3D" id="3.60.10.10">
    <property type="entry name" value="Endonuclease/exonuclease/phosphatase"/>
    <property type="match status" value="1"/>
</dbReference>
<dbReference type="InParanoid" id="A0A6P7GTF4"/>
<name>A0A6P7GTF4_DIAVI</name>
<dbReference type="PANTHER" id="PTHR47510">
    <property type="entry name" value="REVERSE TRANSCRIPTASE DOMAIN-CONTAINING PROTEIN"/>
    <property type="match status" value="1"/>
</dbReference>
<proteinExistence type="predicted"/>
<dbReference type="AlphaFoldDB" id="A0A6P7GTF4"/>
<organism evidence="1">
    <name type="scientific">Diabrotica virgifera virgifera</name>
    <name type="common">western corn rootworm</name>
    <dbReference type="NCBI Taxonomy" id="50390"/>
    <lineage>
        <taxon>Eukaryota</taxon>
        <taxon>Metazoa</taxon>
        <taxon>Ecdysozoa</taxon>
        <taxon>Arthropoda</taxon>
        <taxon>Hexapoda</taxon>
        <taxon>Insecta</taxon>
        <taxon>Pterygota</taxon>
        <taxon>Neoptera</taxon>
        <taxon>Endopterygota</taxon>
        <taxon>Coleoptera</taxon>
        <taxon>Polyphaga</taxon>
        <taxon>Cucujiformia</taxon>
        <taxon>Chrysomeloidea</taxon>
        <taxon>Chrysomelidae</taxon>
        <taxon>Galerucinae</taxon>
        <taxon>Diabroticina</taxon>
        <taxon>Diabroticites</taxon>
        <taxon>Diabrotica</taxon>
    </lineage>
</organism>
<gene>
    <name evidence="1" type="primary">LOC114342711</name>
</gene>